<accession>A0A1X7GI89</accession>
<dbReference type="InterPro" id="IPR003658">
    <property type="entry name" value="Anti-sigma_ant"/>
</dbReference>
<evidence type="ECO:0000256" key="2">
    <source>
        <dbReference type="RuleBase" id="RU003749"/>
    </source>
</evidence>
<reference evidence="5" key="1">
    <citation type="submission" date="2017-04" db="EMBL/GenBank/DDBJ databases">
        <authorList>
            <person name="Varghese N."/>
            <person name="Submissions S."/>
        </authorList>
    </citation>
    <scope>NUCLEOTIDE SEQUENCE [LARGE SCALE GENOMIC DNA]</scope>
    <source>
        <strain evidence="5">Dd16</strain>
    </source>
</reference>
<feature type="domain" description="STAS" evidence="3">
    <location>
        <begin position="1"/>
        <end position="110"/>
    </location>
</feature>
<evidence type="ECO:0000259" key="3">
    <source>
        <dbReference type="PROSITE" id="PS50801"/>
    </source>
</evidence>
<dbReference type="AlphaFoldDB" id="A0A1X7GI89"/>
<dbReference type="PANTHER" id="PTHR33495">
    <property type="entry name" value="ANTI-SIGMA FACTOR ANTAGONIST TM_1081-RELATED-RELATED"/>
    <property type="match status" value="1"/>
</dbReference>
<sequence>MDWTVEQRGSALVGRPVGRVDEGTWEAFGARLTEAVGTAAADGRKLIVDFSALDYMSSRGLRAITLARRAADDQGVTIVLAAPNDIMREILAISRYDKIFTVADNVEAAL</sequence>
<dbReference type="PROSITE" id="PS50801">
    <property type="entry name" value="STAS"/>
    <property type="match status" value="1"/>
</dbReference>
<evidence type="ECO:0000313" key="5">
    <source>
        <dbReference type="Proteomes" id="UP000192934"/>
    </source>
</evidence>
<dbReference type="PANTHER" id="PTHR33495:SF13">
    <property type="entry name" value="ANTI-SIGMA-F FACTOR ANTAGONIST RSFB"/>
    <property type="match status" value="1"/>
</dbReference>
<evidence type="ECO:0000313" key="4">
    <source>
        <dbReference type="EMBL" id="SMF70215.1"/>
    </source>
</evidence>
<dbReference type="Pfam" id="PF01740">
    <property type="entry name" value="STAS"/>
    <property type="match status" value="1"/>
</dbReference>
<dbReference type="EMBL" id="LT840185">
    <property type="protein sequence ID" value="SMF70215.1"/>
    <property type="molecule type" value="Genomic_DNA"/>
</dbReference>
<dbReference type="RefSeq" id="WP_085218481.1">
    <property type="nucleotide sequence ID" value="NZ_LT840185.1"/>
</dbReference>
<dbReference type="GO" id="GO:0043856">
    <property type="term" value="F:anti-sigma factor antagonist activity"/>
    <property type="evidence" value="ECO:0007669"/>
    <property type="project" value="InterPro"/>
</dbReference>
<dbReference type="Proteomes" id="UP000192934">
    <property type="component" value="Chromosome I"/>
</dbReference>
<dbReference type="InterPro" id="IPR002645">
    <property type="entry name" value="STAS_dom"/>
</dbReference>
<dbReference type="STRING" id="941907.SAMN06295910_1823"/>
<evidence type="ECO:0000256" key="1">
    <source>
        <dbReference type="ARBA" id="ARBA00009013"/>
    </source>
</evidence>
<dbReference type="InterPro" id="IPR036513">
    <property type="entry name" value="STAS_dom_sf"/>
</dbReference>
<proteinExistence type="inferred from homology"/>
<dbReference type="Gene3D" id="3.30.750.24">
    <property type="entry name" value="STAS domain"/>
    <property type="match status" value="1"/>
</dbReference>
<gene>
    <name evidence="4" type="ORF">SAMN06295910_1823</name>
</gene>
<protein>
    <recommendedName>
        <fullName evidence="2">Anti-sigma factor antagonist</fullName>
    </recommendedName>
</protein>
<dbReference type="OrthoDB" id="280847at2"/>
<dbReference type="SUPFAM" id="SSF52091">
    <property type="entry name" value="SpoIIaa-like"/>
    <property type="match status" value="1"/>
</dbReference>
<name>A0A1X7GI89_9SPHN</name>
<organism evidence="4 5">
    <name type="scientific">Allosphingosinicella indica</name>
    <dbReference type="NCBI Taxonomy" id="941907"/>
    <lineage>
        <taxon>Bacteria</taxon>
        <taxon>Pseudomonadati</taxon>
        <taxon>Pseudomonadota</taxon>
        <taxon>Alphaproteobacteria</taxon>
        <taxon>Sphingomonadales</taxon>
        <taxon>Sphingomonadaceae</taxon>
        <taxon>Allosphingosinicella</taxon>
    </lineage>
</organism>
<dbReference type="CDD" id="cd07043">
    <property type="entry name" value="STAS_anti-anti-sigma_factors"/>
    <property type="match status" value="1"/>
</dbReference>
<keyword evidence="5" id="KW-1185">Reference proteome</keyword>
<comment type="similarity">
    <text evidence="1 2">Belongs to the anti-sigma-factor antagonist family.</text>
</comment>
<dbReference type="NCBIfam" id="TIGR00377">
    <property type="entry name" value="ant_ant_sig"/>
    <property type="match status" value="1"/>
</dbReference>